<name>A0A9X2DRF0_9BACI</name>
<evidence type="ECO:0000259" key="5">
    <source>
        <dbReference type="Pfam" id="PF25137"/>
    </source>
</evidence>
<organism evidence="6 7">
    <name type="scientific">Halalkalibacter oceani</name>
    <dbReference type="NCBI Taxonomy" id="1653776"/>
    <lineage>
        <taxon>Bacteria</taxon>
        <taxon>Bacillati</taxon>
        <taxon>Bacillota</taxon>
        <taxon>Bacilli</taxon>
        <taxon>Bacillales</taxon>
        <taxon>Bacillaceae</taxon>
        <taxon>Halalkalibacter</taxon>
    </lineage>
</organism>
<feature type="domain" description="Alcohol dehydrogenase iron-type/glycerol dehydrogenase GldA" evidence="4">
    <location>
        <begin position="9"/>
        <end position="177"/>
    </location>
</feature>
<dbReference type="PROSITE" id="PS00913">
    <property type="entry name" value="ADH_IRON_1"/>
    <property type="match status" value="1"/>
</dbReference>
<evidence type="ECO:0000313" key="7">
    <source>
        <dbReference type="Proteomes" id="UP001139179"/>
    </source>
</evidence>
<accession>A0A9X2DRF0</accession>
<dbReference type="SUPFAM" id="SSF56796">
    <property type="entry name" value="Dehydroquinate synthase-like"/>
    <property type="match status" value="1"/>
</dbReference>
<dbReference type="CDD" id="cd08194">
    <property type="entry name" value="Fe-ADH-like"/>
    <property type="match status" value="1"/>
</dbReference>
<proteinExistence type="inferred from homology"/>
<dbReference type="PANTHER" id="PTHR11496">
    <property type="entry name" value="ALCOHOL DEHYDROGENASE"/>
    <property type="match status" value="1"/>
</dbReference>
<keyword evidence="3" id="KW-0520">NAD</keyword>
<comment type="caution">
    <text evidence="6">The sequence shown here is derived from an EMBL/GenBank/DDBJ whole genome shotgun (WGS) entry which is preliminary data.</text>
</comment>
<dbReference type="InterPro" id="IPR056798">
    <property type="entry name" value="ADH_Fe_C"/>
</dbReference>
<evidence type="ECO:0000256" key="3">
    <source>
        <dbReference type="ARBA" id="ARBA00023027"/>
    </source>
</evidence>
<dbReference type="Pfam" id="PF25137">
    <property type="entry name" value="ADH_Fe_C"/>
    <property type="match status" value="1"/>
</dbReference>
<evidence type="ECO:0000313" key="6">
    <source>
        <dbReference type="EMBL" id="MCM3714780.1"/>
    </source>
</evidence>
<evidence type="ECO:0000259" key="4">
    <source>
        <dbReference type="Pfam" id="PF00465"/>
    </source>
</evidence>
<dbReference type="InterPro" id="IPR018211">
    <property type="entry name" value="ADH_Fe_CS"/>
</dbReference>
<reference evidence="6" key="1">
    <citation type="submission" date="2022-05" db="EMBL/GenBank/DDBJ databases">
        <title>Comparative Genomics of Spacecraft Associated Microbes.</title>
        <authorList>
            <person name="Tran M.T."/>
            <person name="Wright A."/>
            <person name="Seuylemezian A."/>
            <person name="Eisen J."/>
            <person name="Coil D."/>
        </authorList>
    </citation>
    <scope>NUCLEOTIDE SEQUENCE</scope>
    <source>
        <strain evidence="6">214.1.1</strain>
    </source>
</reference>
<keyword evidence="2" id="KW-0560">Oxidoreductase</keyword>
<dbReference type="FunFam" id="1.20.1090.10:FF:000001">
    <property type="entry name" value="Aldehyde-alcohol dehydrogenase"/>
    <property type="match status" value="1"/>
</dbReference>
<dbReference type="InterPro" id="IPR039697">
    <property type="entry name" value="Alcohol_dehydrogenase_Fe"/>
</dbReference>
<dbReference type="PANTHER" id="PTHR11496:SF102">
    <property type="entry name" value="ALCOHOL DEHYDROGENASE 4"/>
    <property type="match status" value="1"/>
</dbReference>
<dbReference type="Gene3D" id="3.40.50.1970">
    <property type="match status" value="1"/>
</dbReference>
<feature type="domain" description="Fe-containing alcohol dehydrogenase-like C-terminal" evidence="5">
    <location>
        <begin position="188"/>
        <end position="385"/>
    </location>
</feature>
<dbReference type="Pfam" id="PF00465">
    <property type="entry name" value="Fe-ADH"/>
    <property type="match status" value="1"/>
</dbReference>
<keyword evidence="7" id="KW-1185">Reference proteome</keyword>
<comment type="similarity">
    <text evidence="1">Belongs to the iron-containing alcohol dehydrogenase family.</text>
</comment>
<dbReference type="Proteomes" id="UP001139179">
    <property type="component" value="Unassembled WGS sequence"/>
</dbReference>
<dbReference type="Gene3D" id="1.20.1090.10">
    <property type="entry name" value="Dehydroquinate synthase-like - alpha domain"/>
    <property type="match status" value="1"/>
</dbReference>
<evidence type="ECO:0000256" key="1">
    <source>
        <dbReference type="ARBA" id="ARBA00007358"/>
    </source>
</evidence>
<dbReference type="GO" id="GO:0004022">
    <property type="term" value="F:alcohol dehydrogenase (NAD+) activity"/>
    <property type="evidence" value="ECO:0007669"/>
    <property type="project" value="UniProtKB-ARBA"/>
</dbReference>
<dbReference type="FunFam" id="3.40.50.1970:FF:000003">
    <property type="entry name" value="Alcohol dehydrogenase, iron-containing"/>
    <property type="match status" value="1"/>
</dbReference>
<dbReference type="EMBL" id="JAMBOL010000009">
    <property type="protein sequence ID" value="MCM3714780.1"/>
    <property type="molecule type" value="Genomic_DNA"/>
</dbReference>
<dbReference type="AlphaFoldDB" id="A0A9X2DRF0"/>
<gene>
    <name evidence="6" type="ORF">M3202_11890</name>
</gene>
<evidence type="ECO:0000256" key="2">
    <source>
        <dbReference type="ARBA" id="ARBA00023002"/>
    </source>
</evidence>
<dbReference type="GO" id="GO:0046872">
    <property type="term" value="F:metal ion binding"/>
    <property type="evidence" value="ECO:0007669"/>
    <property type="project" value="InterPro"/>
</dbReference>
<dbReference type="RefSeq" id="WP_251223542.1">
    <property type="nucleotide sequence ID" value="NZ_JAMBOL010000009.1"/>
</dbReference>
<sequence length="396" mass="43047">MRLVTNQLPKTIVYGTGSFQQVGIEARKVGTKALLISDQIMKSLGNVDRAGELLEESGVYWHEYLGVETEPKDIYVDEALTVLQQYSCDHIIALGGGSCIDTAKAVAVLATNGGKISDYMNNGKIAEKNPLPLIAIPTTGGTGSEATDVTVVTNTANAVKMMIKQEAFIPQKAIVDPVLTVSSPPHITAATGMDALTHALEAYISKKAHPFTDMLALSALERIYRHIETAYHDGENLQARHELIYGSMLAGMAFSNASVCLVHGMSRPIGALFDVPHGVSNAMLLPVILKYTKESCRDRLAEIARVLMPERRGDSVLELSDALVENIVSLCARLDIPTLRQWGIDEELYASQLEKMAGDALESGSPQNNPKVPGKAEIIRLYEELFSYEQHPVSKD</sequence>
<dbReference type="InterPro" id="IPR001670">
    <property type="entry name" value="ADH_Fe/GldA"/>
</dbReference>
<protein>
    <submittedName>
        <fullName evidence="6">Iron-containing alcohol dehydrogenase</fullName>
    </submittedName>
</protein>